<feature type="domain" description="Helicase ATP-binding" evidence="5">
    <location>
        <begin position="113"/>
        <end position="247"/>
    </location>
</feature>
<proteinExistence type="predicted"/>
<dbReference type="Pfam" id="PF00271">
    <property type="entry name" value="Helicase_C"/>
    <property type="match status" value="1"/>
</dbReference>
<dbReference type="SMART" id="SM00487">
    <property type="entry name" value="DEXDc"/>
    <property type="match status" value="1"/>
</dbReference>
<dbReference type="InterPro" id="IPR011545">
    <property type="entry name" value="DEAD/DEAH_box_helicase_dom"/>
</dbReference>
<feature type="domain" description="Helicase C-terminal" evidence="6">
    <location>
        <begin position="285"/>
        <end position="473"/>
    </location>
</feature>
<protein>
    <submittedName>
        <fullName evidence="7">DEAD/DEAH box helicase</fullName>
    </submittedName>
</protein>
<dbReference type="InterPro" id="IPR027417">
    <property type="entry name" value="P-loop_NTPase"/>
</dbReference>
<dbReference type="Proteomes" id="UP000325255">
    <property type="component" value="Unassembled WGS sequence"/>
</dbReference>
<keyword evidence="8" id="KW-1185">Reference proteome</keyword>
<evidence type="ECO:0000259" key="5">
    <source>
        <dbReference type="PROSITE" id="PS51192"/>
    </source>
</evidence>
<dbReference type="PROSITE" id="PS51194">
    <property type="entry name" value="HELICASE_CTER"/>
    <property type="match status" value="1"/>
</dbReference>
<dbReference type="InterPro" id="IPR050474">
    <property type="entry name" value="Hel308_SKI2-like"/>
</dbReference>
<sequence>MMNPDELRRILSDRAQIRRDPFRVARMVADICNADPDAIIAREMVIRALDHSDLFESLNGLLDALARQVGLFPYAVPEKLGLRDQLAWEAHRPLNLQLDGSDIVFHREQADVYRGLMDGHSYVLSAPTSFGKSLVIDALIASGRYQNIIIIVPTIALIDETRRRLGRFRDRYKLVTHPDQALAECNILIVTQERAIDREDIKSIDLLVIDEFYKLDPASEEERDRASALNHALYKLSRIAKQIYLLGPNISEIPHGFGARFKCQFKRTDFNTVVSEVRRLAPTPNREEAFVELCRTLDEPTLVYCKSPKQANDVMRLLIKRHVTDEIPKLERAAEWVGLTYHPEWSLRDALRLGIGIHHGRLPRSLAQLMVALFNDRLLRFLVCTSSLIEGVNTSAKNVVIYESKIGSPPLDHFTFKNILGRAGRMRRHFIGNVYTFDPPPAEELDFVDIPVFTQGDDTPLGLLVQVEDKDLRPEANERLTGIRQQDVLSLATIRLNAHINPEDQIALAKELMQRFHTLHPPMFWTGLYPTWPQLQTACMLIFNFFIKRPRQGVFSGSQLAFRLNKLREAGSTAAFIRVILSSDRNVETPDEAVETGMEFTRNWAGFTFPRYLIALDRIQAEVFRRRGLRPGNYAAYAAAVESLFMPREIPELEEYGLPTEIGRKIQSRLVIGQGLDVALLSLKRADLSGIPLSPFEREMVDRCRADL</sequence>
<gene>
    <name evidence="7" type="ORF">F1189_23360</name>
</gene>
<dbReference type="GO" id="GO:0005524">
    <property type="term" value="F:ATP binding"/>
    <property type="evidence" value="ECO:0007669"/>
    <property type="project" value="UniProtKB-KW"/>
</dbReference>
<accession>A0A5M6IMT9</accession>
<reference evidence="7 8" key="1">
    <citation type="submission" date="2019-09" db="EMBL/GenBank/DDBJ databases">
        <title>Genome sequence of Rhodovastum atsumiense, a diverse member of the Acetobacteraceae family of non-sulfur purple photosynthetic bacteria.</title>
        <authorList>
            <person name="Meyer T."/>
            <person name="Kyndt J."/>
        </authorList>
    </citation>
    <scope>NUCLEOTIDE SEQUENCE [LARGE SCALE GENOMIC DNA]</scope>
    <source>
        <strain evidence="7 8">DSM 21279</strain>
    </source>
</reference>
<dbReference type="Gene3D" id="3.40.50.300">
    <property type="entry name" value="P-loop containing nucleotide triphosphate hydrolases"/>
    <property type="match status" value="2"/>
</dbReference>
<dbReference type="OrthoDB" id="9815222at2"/>
<dbReference type="PANTHER" id="PTHR47961">
    <property type="entry name" value="DNA POLYMERASE THETA, PUTATIVE (AFU_ORTHOLOGUE AFUA_1G05260)-RELATED"/>
    <property type="match status" value="1"/>
</dbReference>
<evidence type="ECO:0000256" key="1">
    <source>
        <dbReference type="ARBA" id="ARBA00022741"/>
    </source>
</evidence>
<comment type="caution">
    <text evidence="7">The sequence shown here is derived from an EMBL/GenBank/DDBJ whole genome shotgun (WGS) entry which is preliminary data.</text>
</comment>
<evidence type="ECO:0000313" key="8">
    <source>
        <dbReference type="Proteomes" id="UP000325255"/>
    </source>
</evidence>
<evidence type="ECO:0000256" key="2">
    <source>
        <dbReference type="ARBA" id="ARBA00022801"/>
    </source>
</evidence>
<evidence type="ECO:0000313" key="7">
    <source>
        <dbReference type="EMBL" id="KAA5609566.1"/>
    </source>
</evidence>
<dbReference type="InterPro" id="IPR014001">
    <property type="entry name" value="Helicase_ATP-bd"/>
</dbReference>
<evidence type="ECO:0000256" key="3">
    <source>
        <dbReference type="ARBA" id="ARBA00022806"/>
    </source>
</evidence>
<keyword evidence="2" id="KW-0378">Hydrolase</keyword>
<dbReference type="SMART" id="SM00490">
    <property type="entry name" value="HELICc"/>
    <property type="match status" value="1"/>
</dbReference>
<dbReference type="SUPFAM" id="SSF52540">
    <property type="entry name" value="P-loop containing nucleoside triphosphate hydrolases"/>
    <property type="match status" value="2"/>
</dbReference>
<keyword evidence="3 7" id="KW-0347">Helicase</keyword>
<dbReference type="GO" id="GO:0004386">
    <property type="term" value="F:helicase activity"/>
    <property type="evidence" value="ECO:0007669"/>
    <property type="project" value="UniProtKB-KW"/>
</dbReference>
<name>A0A5M6IMT9_9PROT</name>
<dbReference type="EMBL" id="VWPK01000047">
    <property type="protein sequence ID" value="KAA5609566.1"/>
    <property type="molecule type" value="Genomic_DNA"/>
</dbReference>
<evidence type="ECO:0000256" key="4">
    <source>
        <dbReference type="ARBA" id="ARBA00022840"/>
    </source>
</evidence>
<dbReference type="InterPro" id="IPR001650">
    <property type="entry name" value="Helicase_C-like"/>
</dbReference>
<dbReference type="GO" id="GO:0016787">
    <property type="term" value="F:hydrolase activity"/>
    <property type="evidence" value="ECO:0007669"/>
    <property type="project" value="UniProtKB-KW"/>
</dbReference>
<dbReference type="Pfam" id="PF00270">
    <property type="entry name" value="DEAD"/>
    <property type="match status" value="1"/>
</dbReference>
<evidence type="ECO:0000259" key="6">
    <source>
        <dbReference type="PROSITE" id="PS51194"/>
    </source>
</evidence>
<dbReference type="AlphaFoldDB" id="A0A5M6IMT9"/>
<dbReference type="PANTHER" id="PTHR47961:SF6">
    <property type="entry name" value="DNA-DIRECTED DNA POLYMERASE"/>
    <property type="match status" value="1"/>
</dbReference>
<keyword evidence="4" id="KW-0067">ATP-binding</keyword>
<dbReference type="PROSITE" id="PS51192">
    <property type="entry name" value="HELICASE_ATP_BIND_1"/>
    <property type="match status" value="1"/>
</dbReference>
<keyword evidence="1" id="KW-0547">Nucleotide-binding</keyword>
<organism evidence="7 8">
    <name type="scientific">Rhodovastum atsumiense</name>
    <dbReference type="NCBI Taxonomy" id="504468"/>
    <lineage>
        <taxon>Bacteria</taxon>
        <taxon>Pseudomonadati</taxon>
        <taxon>Pseudomonadota</taxon>
        <taxon>Alphaproteobacteria</taxon>
        <taxon>Acetobacterales</taxon>
        <taxon>Acetobacteraceae</taxon>
        <taxon>Rhodovastum</taxon>
    </lineage>
</organism>
<dbReference type="GO" id="GO:0003676">
    <property type="term" value="F:nucleic acid binding"/>
    <property type="evidence" value="ECO:0007669"/>
    <property type="project" value="InterPro"/>
</dbReference>